<feature type="transmembrane region" description="Helical" evidence="1">
    <location>
        <begin position="6"/>
        <end position="22"/>
    </location>
</feature>
<name>A0ABW5YQZ2_9FLAO</name>
<organism evidence="2 3">
    <name type="scientific">Flavobacterium chuncheonense</name>
    <dbReference type="NCBI Taxonomy" id="2026653"/>
    <lineage>
        <taxon>Bacteria</taxon>
        <taxon>Pseudomonadati</taxon>
        <taxon>Bacteroidota</taxon>
        <taxon>Flavobacteriia</taxon>
        <taxon>Flavobacteriales</taxon>
        <taxon>Flavobacteriaceae</taxon>
        <taxon>Flavobacterium</taxon>
    </lineage>
</organism>
<protein>
    <submittedName>
        <fullName evidence="2">Uncharacterized protein</fullName>
    </submittedName>
</protein>
<sequence>MIEKILPAIITIIGNFIFYLLIKGRIEKSLEKNKIAYSGIFKEKVNIYRELLEKTYGIKKELNRFQYVGNKEEGIELMQKINDYIQFYTINQPFLSDEMLSDLNKIRGEFQDVFEKFYKHISNNKSDNLNEFFEAGNKLKTDNPFKKIEEKIISEMRNDLKISEFDK</sequence>
<accession>A0ABW5YQZ2</accession>
<dbReference type="RefSeq" id="WP_379812532.1">
    <property type="nucleotide sequence ID" value="NZ_JBHUPC010000019.1"/>
</dbReference>
<keyword evidence="1" id="KW-0472">Membrane</keyword>
<evidence type="ECO:0000313" key="2">
    <source>
        <dbReference type="EMBL" id="MFD2892809.1"/>
    </source>
</evidence>
<comment type="caution">
    <text evidence="2">The sequence shown here is derived from an EMBL/GenBank/DDBJ whole genome shotgun (WGS) entry which is preliminary data.</text>
</comment>
<dbReference type="EMBL" id="JBHUPC010000019">
    <property type="protein sequence ID" value="MFD2892809.1"/>
    <property type="molecule type" value="Genomic_DNA"/>
</dbReference>
<proteinExistence type="predicted"/>
<evidence type="ECO:0000313" key="3">
    <source>
        <dbReference type="Proteomes" id="UP001597534"/>
    </source>
</evidence>
<keyword evidence="1" id="KW-1133">Transmembrane helix</keyword>
<evidence type="ECO:0000256" key="1">
    <source>
        <dbReference type="SAM" id="Phobius"/>
    </source>
</evidence>
<gene>
    <name evidence="2" type="ORF">ACFS5J_12385</name>
</gene>
<keyword evidence="3" id="KW-1185">Reference proteome</keyword>
<dbReference type="Proteomes" id="UP001597534">
    <property type="component" value="Unassembled WGS sequence"/>
</dbReference>
<reference evidence="3" key="1">
    <citation type="journal article" date="2019" name="Int. J. Syst. Evol. Microbiol.">
        <title>The Global Catalogue of Microorganisms (GCM) 10K type strain sequencing project: providing services to taxonomists for standard genome sequencing and annotation.</title>
        <authorList>
            <consortium name="The Broad Institute Genomics Platform"/>
            <consortium name="The Broad Institute Genome Sequencing Center for Infectious Disease"/>
            <person name="Wu L."/>
            <person name="Ma J."/>
        </authorList>
    </citation>
    <scope>NUCLEOTIDE SEQUENCE [LARGE SCALE GENOMIC DNA]</scope>
    <source>
        <strain evidence="3">KCTC 22671</strain>
    </source>
</reference>
<keyword evidence="1" id="KW-0812">Transmembrane</keyword>